<organism evidence="9 10">
    <name type="scientific">Kitasatospora viridis</name>
    <dbReference type="NCBI Taxonomy" id="281105"/>
    <lineage>
        <taxon>Bacteria</taxon>
        <taxon>Bacillati</taxon>
        <taxon>Actinomycetota</taxon>
        <taxon>Actinomycetes</taxon>
        <taxon>Kitasatosporales</taxon>
        <taxon>Streptomycetaceae</taxon>
        <taxon>Kitasatospora</taxon>
    </lineage>
</organism>
<keyword evidence="5" id="KW-0175">Coiled coil</keyword>
<dbReference type="InterPro" id="IPR051794">
    <property type="entry name" value="PG_Endopeptidase_C40"/>
</dbReference>
<keyword evidence="10" id="KW-1185">Reference proteome</keyword>
<feature type="chain" id="PRO_5038708613" evidence="7">
    <location>
        <begin position="32"/>
        <end position="349"/>
    </location>
</feature>
<feature type="coiled-coil region" evidence="5">
    <location>
        <begin position="146"/>
        <end position="197"/>
    </location>
</feature>
<dbReference type="PANTHER" id="PTHR47359:SF3">
    <property type="entry name" value="NLP_P60 DOMAIN-CONTAINING PROTEIN-RELATED"/>
    <property type="match status" value="1"/>
</dbReference>
<dbReference type="InterPro" id="IPR000064">
    <property type="entry name" value="NLP_P60_dom"/>
</dbReference>
<dbReference type="EMBL" id="VIWT01000001">
    <property type="protein sequence ID" value="TWG00189.1"/>
    <property type="molecule type" value="Genomic_DNA"/>
</dbReference>
<keyword evidence="3" id="KW-0378">Hydrolase</keyword>
<dbReference type="Proteomes" id="UP000317940">
    <property type="component" value="Unassembled WGS sequence"/>
</dbReference>
<evidence type="ECO:0000259" key="8">
    <source>
        <dbReference type="PROSITE" id="PS51935"/>
    </source>
</evidence>
<evidence type="ECO:0000256" key="6">
    <source>
        <dbReference type="SAM" id="MobiDB-lite"/>
    </source>
</evidence>
<accession>A0A561ULF3</accession>
<evidence type="ECO:0000256" key="2">
    <source>
        <dbReference type="ARBA" id="ARBA00022670"/>
    </source>
</evidence>
<dbReference type="OrthoDB" id="3865587at2"/>
<dbReference type="GO" id="GO:0008234">
    <property type="term" value="F:cysteine-type peptidase activity"/>
    <property type="evidence" value="ECO:0007669"/>
    <property type="project" value="UniProtKB-KW"/>
</dbReference>
<dbReference type="AlphaFoldDB" id="A0A561ULF3"/>
<reference evidence="9 10" key="1">
    <citation type="submission" date="2019-06" db="EMBL/GenBank/DDBJ databases">
        <title>Sequencing the genomes of 1000 actinobacteria strains.</title>
        <authorList>
            <person name="Klenk H.-P."/>
        </authorList>
    </citation>
    <scope>NUCLEOTIDE SEQUENCE [LARGE SCALE GENOMIC DNA]</scope>
    <source>
        <strain evidence="9 10">DSM 44826</strain>
    </source>
</reference>
<evidence type="ECO:0000256" key="1">
    <source>
        <dbReference type="ARBA" id="ARBA00007074"/>
    </source>
</evidence>
<feature type="region of interest" description="Disordered" evidence="6">
    <location>
        <begin position="199"/>
        <end position="233"/>
    </location>
</feature>
<dbReference type="Gene3D" id="3.90.1720.10">
    <property type="entry name" value="endopeptidase domain like (from Nostoc punctiforme)"/>
    <property type="match status" value="1"/>
</dbReference>
<comment type="similarity">
    <text evidence="1">Belongs to the peptidase C40 family.</text>
</comment>
<protein>
    <submittedName>
        <fullName evidence="9">NlpC/P60 family protein</fullName>
    </submittedName>
</protein>
<dbReference type="InterPro" id="IPR006311">
    <property type="entry name" value="TAT_signal"/>
</dbReference>
<dbReference type="SUPFAM" id="SSF54001">
    <property type="entry name" value="Cysteine proteinases"/>
    <property type="match status" value="1"/>
</dbReference>
<dbReference type="GO" id="GO:0006508">
    <property type="term" value="P:proteolysis"/>
    <property type="evidence" value="ECO:0007669"/>
    <property type="project" value="UniProtKB-KW"/>
</dbReference>
<dbReference type="PROSITE" id="PS51935">
    <property type="entry name" value="NLPC_P60"/>
    <property type="match status" value="1"/>
</dbReference>
<feature type="domain" description="NlpC/P60" evidence="8">
    <location>
        <begin position="234"/>
        <end position="349"/>
    </location>
</feature>
<evidence type="ECO:0000313" key="9">
    <source>
        <dbReference type="EMBL" id="TWG00189.1"/>
    </source>
</evidence>
<evidence type="ECO:0000256" key="3">
    <source>
        <dbReference type="ARBA" id="ARBA00022801"/>
    </source>
</evidence>
<dbReference type="InterPro" id="IPR038765">
    <property type="entry name" value="Papain-like_cys_pep_sf"/>
</dbReference>
<feature type="signal peptide" evidence="7">
    <location>
        <begin position="1"/>
        <end position="31"/>
    </location>
</feature>
<dbReference type="Pfam" id="PF00877">
    <property type="entry name" value="NLPC_P60"/>
    <property type="match status" value="1"/>
</dbReference>
<evidence type="ECO:0000256" key="7">
    <source>
        <dbReference type="SAM" id="SignalP"/>
    </source>
</evidence>
<name>A0A561ULF3_9ACTN</name>
<keyword evidence="4" id="KW-0788">Thiol protease</keyword>
<sequence length="349" mass="37072">MGTRRKPRPTTAGPLRRVLLGTAAASTAALAAAVPARAEPAPTVAGVKQQVDQLNEQAESSIEKYNGLREKQDRLQQTTGRLQDRVAATQQKTDQLRGGLGAFAAQQYRGGGIDPSVQLLLNAAPDEYLERAATQDQVSSTQAGLLRQLAREQRSLDQDRKEATDRLAELDAAGKQLAEEKRQVQAKLDQAQQLLNRLTPADRAAVNAADPTSGTGARAGRSADRPDTPAVPAGGRAAAAVQFAYAQLGKPYVWGATGPGSFDCSGLTGAAWRAAGVSLPRVSEDQWNAGRRIARADLQPGDLVFFYGDLHHVGIYIGNGQMIHAPRTGKNVTVLPIDAMPSYMGAVRP</sequence>
<gene>
    <name evidence="9" type="ORF">FHX73_114061</name>
</gene>
<keyword evidence="2" id="KW-0645">Protease</keyword>
<keyword evidence="7" id="KW-0732">Signal</keyword>
<dbReference type="PANTHER" id="PTHR47359">
    <property type="entry name" value="PEPTIDOGLYCAN DL-ENDOPEPTIDASE CWLO"/>
    <property type="match status" value="1"/>
</dbReference>
<evidence type="ECO:0000313" key="10">
    <source>
        <dbReference type="Proteomes" id="UP000317940"/>
    </source>
</evidence>
<proteinExistence type="inferred from homology"/>
<evidence type="ECO:0000256" key="4">
    <source>
        <dbReference type="ARBA" id="ARBA00022807"/>
    </source>
</evidence>
<feature type="coiled-coil region" evidence="5">
    <location>
        <begin position="44"/>
        <end position="71"/>
    </location>
</feature>
<dbReference type="RefSeq" id="WP_145906323.1">
    <property type="nucleotide sequence ID" value="NZ_BAAAMZ010000016.1"/>
</dbReference>
<evidence type="ECO:0000256" key="5">
    <source>
        <dbReference type="SAM" id="Coils"/>
    </source>
</evidence>
<dbReference type="PROSITE" id="PS51318">
    <property type="entry name" value="TAT"/>
    <property type="match status" value="1"/>
</dbReference>
<comment type="caution">
    <text evidence="9">The sequence shown here is derived from an EMBL/GenBank/DDBJ whole genome shotgun (WGS) entry which is preliminary data.</text>
</comment>